<dbReference type="SMART" id="SM00355">
    <property type="entry name" value="ZnF_C2H2"/>
    <property type="match status" value="6"/>
</dbReference>
<dbReference type="Gene3D" id="1.10.4020.10">
    <property type="entry name" value="DNA breaking-rejoining enzymes"/>
    <property type="match status" value="1"/>
</dbReference>
<dbReference type="InterPro" id="IPR038269">
    <property type="entry name" value="SCAN_sf"/>
</dbReference>
<keyword evidence="1" id="KW-0479">Metal-binding</keyword>
<dbReference type="InterPro" id="IPR003309">
    <property type="entry name" value="SCAN_dom"/>
</dbReference>
<dbReference type="PROSITE" id="PS50157">
    <property type="entry name" value="ZINC_FINGER_C2H2_2"/>
    <property type="match status" value="6"/>
</dbReference>
<dbReference type="PANTHER" id="PTHR23226:SF377">
    <property type="entry name" value="ZINC FINGER AND SCAN DOMAIN-CONTAINING PROTEIN 20"/>
    <property type="match status" value="1"/>
</dbReference>
<feature type="domain" description="C2H2-type" evidence="8">
    <location>
        <begin position="1137"/>
        <end position="1164"/>
    </location>
</feature>
<feature type="domain" description="C2H2-type" evidence="8">
    <location>
        <begin position="1034"/>
        <end position="1062"/>
    </location>
</feature>
<evidence type="ECO:0000256" key="6">
    <source>
        <dbReference type="PROSITE-ProRule" id="PRU00042"/>
    </source>
</evidence>
<feature type="region of interest" description="Disordered" evidence="7">
    <location>
        <begin position="1188"/>
        <end position="1218"/>
    </location>
</feature>
<evidence type="ECO:0000313" key="11">
    <source>
        <dbReference type="RefSeq" id="XP_072844546.1"/>
    </source>
</evidence>
<evidence type="ECO:0000313" key="13">
    <source>
        <dbReference type="RefSeq" id="XP_072844548.1"/>
    </source>
</evidence>
<feature type="compositionally biased region" description="Low complexity" evidence="7">
    <location>
        <begin position="1201"/>
        <end position="1212"/>
    </location>
</feature>
<proteinExistence type="predicted"/>
<dbReference type="Gene3D" id="3.30.160.60">
    <property type="entry name" value="Classic Zinc Finger"/>
    <property type="match status" value="6"/>
</dbReference>
<accession>A0ABM5FGL3</accession>
<evidence type="ECO:0000256" key="1">
    <source>
        <dbReference type="ARBA" id="ARBA00022723"/>
    </source>
</evidence>
<evidence type="ECO:0000313" key="10">
    <source>
        <dbReference type="Proteomes" id="UP001652642"/>
    </source>
</evidence>
<dbReference type="Pfam" id="PF02023">
    <property type="entry name" value="SCAN"/>
    <property type="match status" value="1"/>
</dbReference>
<feature type="region of interest" description="Disordered" evidence="7">
    <location>
        <begin position="449"/>
        <end position="470"/>
    </location>
</feature>
<dbReference type="RefSeq" id="XP_072844547.1">
    <property type="nucleotide sequence ID" value="XM_072988446.1"/>
</dbReference>
<evidence type="ECO:0000256" key="4">
    <source>
        <dbReference type="ARBA" id="ARBA00022833"/>
    </source>
</evidence>
<feature type="domain" description="C2H2-type" evidence="8">
    <location>
        <begin position="1165"/>
        <end position="1193"/>
    </location>
</feature>
<evidence type="ECO:0000256" key="7">
    <source>
        <dbReference type="SAM" id="MobiDB-lite"/>
    </source>
</evidence>
<feature type="domain" description="C2H2-type" evidence="8">
    <location>
        <begin position="1006"/>
        <end position="1033"/>
    </location>
</feature>
<keyword evidence="4" id="KW-0862">Zinc</keyword>
<dbReference type="PROSITE" id="PS50804">
    <property type="entry name" value="SCAN_BOX"/>
    <property type="match status" value="1"/>
</dbReference>
<dbReference type="InterPro" id="IPR036236">
    <property type="entry name" value="Znf_C2H2_sf"/>
</dbReference>
<dbReference type="SUPFAM" id="SSF57667">
    <property type="entry name" value="beta-beta-alpha zinc fingers"/>
    <property type="match status" value="4"/>
</dbReference>
<evidence type="ECO:0000259" key="9">
    <source>
        <dbReference type="PROSITE" id="PS50804"/>
    </source>
</evidence>
<dbReference type="PANTHER" id="PTHR23226">
    <property type="entry name" value="ZINC FINGER AND SCAN DOMAIN-CONTAINING"/>
    <property type="match status" value="1"/>
</dbReference>
<gene>
    <name evidence="11 12 13" type="primary">LOC110071103</name>
</gene>
<keyword evidence="3 6" id="KW-0863">Zinc-finger</keyword>
<dbReference type="PROSITE" id="PS00028">
    <property type="entry name" value="ZINC_FINGER_C2H2_1"/>
    <property type="match status" value="6"/>
</dbReference>
<feature type="compositionally biased region" description="Basic and acidic residues" evidence="7">
    <location>
        <begin position="542"/>
        <end position="557"/>
    </location>
</feature>
<feature type="region of interest" description="Disordered" evidence="7">
    <location>
        <begin position="542"/>
        <end position="566"/>
    </location>
</feature>
<feature type="region of interest" description="Disordered" evidence="7">
    <location>
        <begin position="127"/>
        <end position="153"/>
    </location>
</feature>
<feature type="region of interest" description="Disordered" evidence="7">
    <location>
        <begin position="323"/>
        <end position="349"/>
    </location>
</feature>
<evidence type="ECO:0000259" key="8">
    <source>
        <dbReference type="PROSITE" id="PS50157"/>
    </source>
</evidence>
<feature type="domain" description="C2H2-type" evidence="8">
    <location>
        <begin position="1109"/>
        <end position="1136"/>
    </location>
</feature>
<feature type="compositionally biased region" description="Basic and acidic residues" evidence="7">
    <location>
        <begin position="458"/>
        <end position="467"/>
    </location>
</feature>
<keyword evidence="2" id="KW-0677">Repeat</keyword>
<dbReference type="GeneID" id="110071103"/>
<evidence type="ECO:0000256" key="3">
    <source>
        <dbReference type="ARBA" id="ARBA00022771"/>
    </source>
</evidence>
<dbReference type="InterPro" id="IPR013087">
    <property type="entry name" value="Znf_C2H2_type"/>
</dbReference>
<feature type="region of interest" description="Disordered" evidence="7">
    <location>
        <begin position="1"/>
        <end position="35"/>
    </location>
</feature>
<name>A0ABM5FGL3_9SAUR</name>
<feature type="compositionally biased region" description="Basic and acidic residues" evidence="7">
    <location>
        <begin position="337"/>
        <end position="346"/>
    </location>
</feature>
<feature type="domain" description="SCAN box" evidence="9">
    <location>
        <begin position="166"/>
        <end position="245"/>
    </location>
</feature>
<dbReference type="CDD" id="cd07936">
    <property type="entry name" value="SCAN"/>
    <property type="match status" value="1"/>
</dbReference>
<feature type="region of interest" description="Disordered" evidence="7">
    <location>
        <begin position="659"/>
        <end position="686"/>
    </location>
</feature>
<dbReference type="Pfam" id="PF00096">
    <property type="entry name" value="zf-C2H2"/>
    <property type="match status" value="4"/>
</dbReference>
<dbReference type="RefSeq" id="XP_072844548.1">
    <property type="nucleotide sequence ID" value="XM_072988447.1"/>
</dbReference>
<feature type="domain" description="C2H2-type" evidence="8">
    <location>
        <begin position="1063"/>
        <end position="1090"/>
    </location>
</feature>
<dbReference type="SMART" id="SM00431">
    <property type="entry name" value="SCAN"/>
    <property type="match status" value="1"/>
</dbReference>
<evidence type="ECO:0000256" key="5">
    <source>
        <dbReference type="ARBA" id="ARBA00023242"/>
    </source>
</evidence>
<reference evidence="10 11" key="1">
    <citation type="submission" date="2025-05" db="UniProtKB">
        <authorList>
            <consortium name="RefSeq"/>
        </authorList>
    </citation>
    <scope>NUCLEOTIDE SEQUENCE [LARGE SCALE GENOMIC DNA]</scope>
</reference>
<evidence type="ECO:0000313" key="12">
    <source>
        <dbReference type="RefSeq" id="XP_072844547.1"/>
    </source>
</evidence>
<keyword evidence="5" id="KW-0539">Nucleus</keyword>
<protein>
    <submittedName>
        <fullName evidence="11 12">Uncharacterized protein isoform X1</fullName>
    </submittedName>
</protein>
<evidence type="ECO:0000256" key="2">
    <source>
        <dbReference type="ARBA" id="ARBA00022737"/>
    </source>
</evidence>
<sequence length="1218" mass="139019">MYQRKAPDLHVGTALNQGVKVEEDSADPEPEVGAGNGCSTIRASHRKECLEGIALASVGLAPPTDLKEQWDAQWQQFLKTMEAPKLKGSHSEGPTGSCPGRAVILSTCEEACSVSQAQPREIVPQVPYGSSEEAHGPPGRTGSNRVVKEETPNTEGCKERNLVEGFRELCYEETEGPRKVCGKLRELCYQWLEPERHSKEEILELVILEQFLTILPWEMQKWVKRGHPETCSVAVTLAEEFLQQQQDPGRWELPMGRSVNEESVPFPEVEQARLESGQEPLLKKIKQEDDCILIADDGKAAMEEQHQPERSIEVESSRQCFRKAQRGDEASLNQKCNDPEKRKDKSSYPLRTYENRIKSKAFQTVLIQPEDPGRWEPPICRTFDEESAQFPEAEEADSESGQELLFKEIKQDSHCLLIGEDGKAAVEEQHQPAIPMEVESSRQFFRKAQRDSLNQKCNDPEKRKDKSSYPLRTYENRVKSKAYHTVLMQPQDPGRWETSFPEAEQAGSESGQELVFKEIQEDGHYALIAGDGKAAVEQHHQPEVSMEVRDPEKKMDKGSNSLRTYDNTVKNKGFQTILMQPQDLERWEPPMCRTFEKRSAKFPEAEKTRSVPGQELLFKEITQDNHCVLIGEDGKAAVEEQPQPEISVQVESSRQLFREAQRGGEISQSQPIHDPEKRTDKGSNSLRTYEKRGKGKAFQTVLMQTQDPRRWEPPMGRSVNDESVQFPEVEQARLESGQEPLLKKIKQEDDCILIADDGKAAMEEQHQPEIPMEAESSRRLFREAQCGGEVSLSPKFNDPEKRKDRSLRLLRSHEKKINSKAFQTVLLQSQGPGRWEVPMGRRVNEESVLFREAGQPGSESGQEVLLRKIKQEDDCILIARDGKAYTEEQNQPPFIEVELSRQLFGEDQCEDEQLNDSENSKATWSYPSKYEKKTKSKFFRTGPMDESEHDGSECRRLFRRELDLDSDEETSSGENLYKRSVLRETSGRESILSVPPRRTRSRRKPYSCSECGKSFLYRSILFAHQRIHTGEKPHQCLECGKTFSQQEDLLMHQTRIHSSEKPYGCLVCGKHFSLRPDLMDHKQIHTGERSYRSGDEVTHQRIYNGDKPYKCPDCTKRFVKRRELVTHQKIHAGEKPHECSDCGKCFMYRSILLAHQRIHMEEKSYACPECGKSFSVQRNLLTHQRRIHQGKDHTDDLGAGSTSTSSQTSLTTNGSVES</sequence>
<dbReference type="Proteomes" id="UP001652642">
    <property type="component" value="Chromosome 2"/>
</dbReference>
<organism evidence="10 12">
    <name type="scientific">Pogona vitticeps</name>
    <name type="common">central bearded dragon</name>
    <dbReference type="NCBI Taxonomy" id="103695"/>
    <lineage>
        <taxon>Eukaryota</taxon>
        <taxon>Metazoa</taxon>
        <taxon>Chordata</taxon>
        <taxon>Craniata</taxon>
        <taxon>Vertebrata</taxon>
        <taxon>Euteleostomi</taxon>
        <taxon>Lepidosauria</taxon>
        <taxon>Squamata</taxon>
        <taxon>Bifurcata</taxon>
        <taxon>Unidentata</taxon>
        <taxon>Episquamata</taxon>
        <taxon>Toxicofera</taxon>
        <taxon>Iguania</taxon>
        <taxon>Acrodonta</taxon>
        <taxon>Agamidae</taxon>
        <taxon>Amphibolurinae</taxon>
        <taxon>Pogona</taxon>
    </lineage>
</organism>
<dbReference type="RefSeq" id="XP_072844546.1">
    <property type="nucleotide sequence ID" value="XM_072988445.1"/>
</dbReference>
<dbReference type="SUPFAM" id="SSF47353">
    <property type="entry name" value="Retrovirus capsid dimerization domain-like"/>
    <property type="match status" value="1"/>
</dbReference>
<keyword evidence="10" id="KW-1185">Reference proteome</keyword>